<dbReference type="EMBL" id="NBNE01001709">
    <property type="protein sequence ID" value="OWZ12957.1"/>
    <property type="molecule type" value="Genomic_DNA"/>
</dbReference>
<dbReference type="Proteomes" id="UP000198211">
    <property type="component" value="Unassembled WGS sequence"/>
</dbReference>
<keyword evidence="2" id="KW-1185">Reference proteome</keyword>
<dbReference type="OrthoDB" id="127646at2759"/>
<proteinExistence type="predicted"/>
<dbReference type="AlphaFoldDB" id="A0A225W7I6"/>
<organism evidence="1 2">
    <name type="scientific">Phytophthora megakarya</name>
    <dbReference type="NCBI Taxonomy" id="4795"/>
    <lineage>
        <taxon>Eukaryota</taxon>
        <taxon>Sar</taxon>
        <taxon>Stramenopiles</taxon>
        <taxon>Oomycota</taxon>
        <taxon>Peronosporomycetes</taxon>
        <taxon>Peronosporales</taxon>
        <taxon>Peronosporaceae</taxon>
        <taxon>Phytophthora</taxon>
    </lineage>
</organism>
<accession>A0A225W7I6</accession>
<name>A0A225W7I6_9STRA</name>
<sequence length="182" mass="20912">MLNGGVFFEFHDYYALPFDIWRTATAVWDPEQDRSGKPILHFSLNFTTNSDTKMRMLGFAFCIKSVEYRVVMRSVTRRYFEDGRIVFISKNLIQPVIKGISFAFLATRRMILKSGDWSALGPTTVMQTHRDAAFYGNLTSMDRIENPIVKAGVEDWKNSLLLYNNKVEDQLIHAVNKAATPM</sequence>
<comment type="caution">
    <text evidence="1">The sequence shown here is derived from an EMBL/GenBank/DDBJ whole genome shotgun (WGS) entry which is preliminary data.</text>
</comment>
<protein>
    <submittedName>
        <fullName evidence="1">Uncharacterized protein</fullName>
    </submittedName>
</protein>
<evidence type="ECO:0000313" key="2">
    <source>
        <dbReference type="Proteomes" id="UP000198211"/>
    </source>
</evidence>
<evidence type="ECO:0000313" key="1">
    <source>
        <dbReference type="EMBL" id="OWZ12957.1"/>
    </source>
</evidence>
<dbReference type="STRING" id="4795.A0A225W7I6"/>
<gene>
    <name evidence="1" type="ORF">PHMEG_00013799</name>
</gene>
<reference evidence="2" key="1">
    <citation type="submission" date="2017-03" db="EMBL/GenBank/DDBJ databases">
        <title>Phytopthora megakarya and P. palmivora, two closely related causual agents of cacao black pod achieved similar genome size and gene model numbers by different mechanisms.</title>
        <authorList>
            <person name="Ali S."/>
            <person name="Shao J."/>
            <person name="Larry D.J."/>
            <person name="Kronmiller B."/>
            <person name="Shen D."/>
            <person name="Strem M.D."/>
            <person name="Melnick R.L."/>
            <person name="Guiltinan M.J."/>
            <person name="Tyler B.M."/>
            <person name="Meinhardt L.W."/>
            <person name="Bailey B.A."/>
        </authorList>
    </citation>
    <scope>NUCLEOTIDE SEQUENCE [LARGE SCALE GENOMIC DNA]</scope>
    <source>
        <strain evidence="2">zdho120</strain>
    </source>
</reference>